<evidence type="ECO:0000256" key="2">
    <source>
        <dbReference type="SAM" id="SignalP"/>
    </source>
</evidence>
<accession>A0AAD7G6H7</accession>
<protein>
    <submittedName>
        <fullName evidence="3">Uncharacterized protein</fullName>
    </submittedName>
</protein>
<evidence type="ECO:0000313" key="4">
    <source>
        <dbReference type="Proteomes" id="UP001221757"/>
    </source>
</evidence>
<sequence>MSRLAKCVPLLLAALLLVPVSCLLRNASRITTLGGALTYSFGLSILQLAASWPPSALLPVPPGRRLCLVRGLLRGAEEQPSHAPPRLLPRLHGLHHQFITVLAAGGLACEELDRQPELAQRLGDALPDETRERAAFALLVHFLLAISTHYAPLIATTACEDQHIHLLPPPSNVPADVVYAPARALGRPHRRGVGPRARARCGHGRRAQHTGVYDVRVRSGSSLVPGPRPLPRPPRSTLPRGSELNTPLYIPVLIPCCTCTHP</sequence>
<evidence type="ECO:0000313" key="3">
    <source>
        <dbReference type="EMBL" id="KAJ7660589.1"/>
    </source>
</evidence>
<gene>
    <name evidence="3" type="ORF">B0H17DRAFT_1212461</name>
</gene>
<feature type="chain" id="PRO_5042002203" evidence="2">
    <location>
        <begin position="23"/>
        <end position="262"/>
    </location>
</feature>
<dbReference type="EMBL" id="JARKIE010000257">
    <property type="protein sequence ID" value="KAJ7660589.1"/>
    <property type="molecule type" value="Genomic_DNA"/>
</dbReference>
<feature type="signal peptide" evidence="2">
    <location>
        <begin position="1"/>
        <end position="22"/>
    </location>
</feature>
<feature type="region of interest" description="Disordered" evidence="1">
    <location>
        <begin position="219"/>
        <end position="242"/>
    </location>
</feature>
<keyword evidence="4" id="KW-1185">Reference proteome</keyword>
<dbReference type="AlphaFoldDB" id="A0AAD7G6H7"/>
<proteinExistence type="predicted"/>
<organism evidence="3 4">
    <name type="scientific">Mycena rosella</name>
    <name type="common">Pink bonnet</name>
    <name type="synonym">Agaricus rosellus</name>
    <dbReference type="NCBI Taxonomy" id="1033263"/>
    <lineage>
        <taxon>Eukaryota</taxon>
        <taxon>Fungi</taxon>
        <taxon>Dikarya</taxon>
        <taxon>Basidiomycota</taxon>
        <taxon>Agaricomycotina</taxon>
        <taxon>Agaricomycetes</taxon>
        <taxon>Agaricomycetidae</taxon>
        <taxon>Agaricales</taxon>
        <taxon>Marasmiineae</taxon>
        <taxon>Mycenaceae</taxon>
        <taxon>Mycena</taxon>
    </lineage>
</organism>
<dbReference type="Proteomes" id="UP001221757">
    <property type="component" value="Unassembled WGS sequence"/>
</dbReference>
<name>A0AAD7G6H7_MYCRO</name>
<keyword evidence="2" id="KW-0732">Signal</keyword>
<feature type="compositionally biased region" description="Pro residues" evidence="1">
    <location>
        <begin position="226"/>
        <end position="236"/>
    </location>
</feature>
<evidence type="ECO:0000256" key="1">
    <source>
        <dbReference type="SAM" id="MobiDB-lite"/>
    </source>
</evidence>
<comment type="caution">
    <text evidence="3">The sequence shown here is derived from an EMBL/GenBank/DDBJ whole genome shotgun (WGS) entry which is preliminary data.</text>
</comment>
<feature type="region of interest" description="Disordered" evidence="1">
    <location>
        <begin position="188"/>
        <end position="207"/>
    </location>
</feature>
<reference evidence="3" key="1">
    <citation type="submission" date="2023-03" db="EMBL/GenBank/DDBJ databases">
        <title>Massive genome expansion in bonnet fungi (Mycena s.s.) driven by repeated elements and novel gene families across ecological guilds.</title>
        <authorList>
            <consortium name="Lawrence Berkeley National Laboratory"/>
            <person name="Harder C.B."/>
            <person name="Miyauchi S."/>
            <person name="Viragh M."/>
            <person name="Kuo A."/>
            <person name="Thoen E."/>
            <person name="Andreopoulos B."/>
            <person name="Lu D."/>
            <person name="Skrede I."/>
            <person name="Drula E."/>
            <person name="Henrissat B."/>
            <person name="Morin E."/>
            <person name="Kohler A."/>
            <person name="Barry K."/>
            <person name="LaButti K."/>
            <person name="Morin E."/>
            <person name="Salamov A."/>
            <person name="Lipzen A."/>
            <person name="Mereny Z."/>
            <person name="Hegedus B."/>
            <person name="Baldrian P."/>
            <person name="Stursova M."/>
            <person name="Weitz H."/>
            <person name="Taylor A."/>
            <person name="Grigoriev I.V."/>
            <person name="Nagy L.G."/>
            <person name="Martin F."/>
            <person name="Kauserud H."/>
        </authorList>
    </citation>
    <scope>NUCLEOTIDE SEQUENCE</scope>
    <source>
        <strain evidence="3">CBHHK067</strain>
    </source>
</reference>